<dbReference type="SUPFAM" id="SSF51735">
    <property type="entry name" value="NAD(P)-binding Rossmann-fold domains"/>
    <property type="match status" value="1"/>
</dbReference>
<evidence type="ECO:0000256" key="1">
    <source>
        <dbReference type="ARBA" id="ARBA00022857"/>
    </source>
</evidence>
<gene>
    <name evidence="4" type="ORF">HNR60_001044</name>
</gene>
<dbReference type="Proteomes" id="UP000542353">
    <property type="component" value="Unassembled WGS sequence"/>
</dbReference>
<accession>A0A7W7Z1H9</accession>
<dbReference type="InterPro" id="IPR020843">
    <property type="entry name" value="ER"/>
</dbReference>
<evidence type="ECO:0000313" key="5">
    <source>
        <dbReference type="Proteomes" id="UP000542353"/>
    </source>
</evidence>
<dbReference type="GO" id="GO:0070402">
    <property type="term" value="F:NADPH binding"/>
    <property type="evidence" value="ECO:0007669"/>
    <property type="project" value="TreeGrafter"/>
</dbReference>
<dbReference type="SUPFAM" id="SSF50129">
    <property type="entry name" value="GroES-like"/>
    <property type="match status" value="1"/>
</dbReference>
<dbReference type="Gene3D" id="3.90.180.10">
    <property type="entry name" value="Medium-chain alcohol dehydrogenases, catalytic domain"/>
    <property type="match status" value="1"/>
</dbReference>
<dbReference type="PANTHER" id="PTHR48106">
    <property type="entry name" value="QUINONE OXIDOREDUCTASE PIG3-RELATED"/>
    <property type="match status" value="1"/>
</dbReference>
<evidence type="ECO:0000256" key="2">
    <source>
        <dbReference type="ARBA" id="ARBA00023002"/>
    </source>
</evidence>
<dbReference type="SMART" id="SM00829">
    <property type="entry name" value="PKS_ER"/>
    <property type="match status" value="1"/>
</dbReference>
<evidence type="ECO:0000313" key="4">
    <source>
        <dbReference type="EMBL" id="MBB5046299.1"/>
    </source>
</evidence>
<dbReference type="InterPro" id="IPR036291">
    <property type="entry name" value="NAD(P)-bd_dom_sf"/>
</dbReference>
<dbReference type="Gene3D" id="3.40.50.720">
    <property type="entry name" value="NAD(P)-binding Rossmann-like Domain"/>
    <property type="match status" value="1"/>
</dbReference>
<sequence length="381" mass="39918">MADEKTKTTGLELRSLIKASGELEVSLQDVPIPQPGADEVLVRVEATPLNPSDLGLLFGAADLATLQAAGSAERPVITATVPPSAIKAMAGRLDQSMPVGNEGAGTVIKAGNSVAAQTLLGKTVAMIGGAMYAQYRLIKASDCLLLPIGTTAAEGASCFVNPLTALGMVETMRREGHKALVHTAAASNLGQMLNRICLKDGIELVNIVRSAQQAELLRGQGAKHVCDSSAPSFKDDLNAAMLETGATIAFDAIGGGKLAGQILTAMEAAANKTAKVYSRYGSSVHKQVYLYGSLDTGPTEFSRGFGMTWGIGGWLLFNFLQKIGAADAAKLRQRVASELKTTFASHYTRVVSLQQVLQPDVIAVYAKRATGEKFLIDPSLG</sequence>
<feature type="domain" description="Enoyl reductase (ER)" evidence="3">
    <location>
        <begin position="21"/>
        <end position="376"/>
    </location>
</feature>
<dbReference type="AlphaFoldDB" id="A0A7W7Z1H9"/>
<organism evidence="4 5">
    <name type="scientific">Rhodopseudomonas rhenobacensis</name>
    <dbReference type="NCBI Taxonomy" id="87461"/>
    <lineage>
        <taxon>Bacteria</taxon>
        <taxon>Pseudomonadati</taxon>
        <taxon>Pseudomonadota</taxon>
        <taxon>Alphaproteobacteria</taxon>
        <taxon>Hyphomicrobiales</taxon>
        <taxon>Nitrobacteraceae</taxon>
        <taxon>Rhodopseudomonas</taxon>
    </lineage>
</organism>
<dbReference type="RefSeq" id="WP_184255027.1">
    <property type="nucleotide sequence ID" value="NZ_JACHIH010000004.1"/>
</dbReference>
<comment type="caution">
    <text evidence="4">The sequence shown here is derived from an EMBL/GenBank/DDBJ whole genome shotgun (WGS) entry which is preliminary data.</text>
</comment>
<dbReference type="EMBL" id="JACHIH010000004">
    <property type="protein sequence ID" value="MBB5046299.1"/>
    <property type="molecule type" value="Genomic_DNA"/>
</dbReference>
<keyword evidence="5" id="KW-1185">Reference proteome</keyword>
<proteinExistence type="predicted"/>
<reference evidence="4 5" key="1">
    <citation type="submission" date="2020-08" db="EMBL/GenBank/DDBJ databases">
        <title>Genomic Encyclopedia of Type Strains, Phase IV (KMG-IV): sequencing the most valuable type-strain genomes for metagenomic binning, comparative biology and taxonomic classification.</title>
        <authorList>
            <person name="Goeker M."/>
        </authorList>
    </citation>
    <scope>NUCLEOTIDE SEQUENCE [LARGE SCALE GENOMIC DNA]</scope>
    <source>
        <strain evidence="4 5">DSM 12706</strain>
    </source>
</reference>
<protein>
    <submittedName>
        <fullName evidence="4">NADPH:quinone reductase-like Zn-dependent oxidoreductase</fullName>
    </submittedName>
</protein>
<evidence type="ECO:0000259" key="3">
    <source>
        <dbReference type="SMART" id="SM00829"/>
    </source>
</evidence>
<dbReference type="CDD" id="cd08291">
    <property type="entry name" value="ETR_like_1"/>
    <property type="match status" value="1"/>
</dbReference>
<dbReference type="InterPro" id="IPR011032">
    <property type="entry name" value="GroES-like_sf"/>
</dbReference>
<name>A0A7W7Z1H9_9BRAD</name>
<keyword evidence="2" id="KW-0560">Oxidoreductase</keyword>
<dbReference type="PANTHER" id="PTHR48106:SF18">
    <property type="entry name" value="QUINONE OXIDOREDUCTASE PIG3"/>
    <property type="match status" value="1"/>
</dbReference>
<keyword evidence="1" id="KW-0521">NADP</keyword>
<dbReference type="GO" id="GO:0016651">
    <property type="term" value="F:oxidoreductase activity, acting on NAD(P)H"/>
    <property type="evidence" value="ECO:0007669"/>
    <property type="project" value="TreeGrafter"/>
</dbReference>